<evidence type="ECO:0000256" key="1">
    <source>
        <dbReference type="ARBA" id="ARBA00023159"/>
    </source>
</evidence>
<evidence type="ECO:0000313" key="4">
    <source>
        <dbReference type="EMBL" id="KAK7845280.1"/>
    </source>
</evidence>
<gene>
    <name evidence="4" type="primary">ERF043</name>
    <name evidence="4" type="ORF">CFP56_009700</name>
</gene>
<feature type="transmembrane region" description="Helical" evidence="3">
    <location>
        <begin position="35"/>
        <end position="54"/>
    </location>
</feature>
<proteinExistence type="inferred from homology"/>
<evidence type="ECO:0000256" key="2">
    <source>
        <dbReference type="ARBA" id="ARBA00024343"/>
    </source>
</evidence>
<dbReference type="InterPro" id="IPR036955">
    <property type="entry name" value="AP2/ERF_dom_sf"/>
</dbReference>
<evidence type="ECO:0000256" key="3">
    <source>
        <dbReference type="SAM" id="Phobius"/>
    </source>
</evidence>
<keyword evidence="5" id="KW-1185">Reference proteome</keyword>
<dbReference type="AlphaFoldDB" id="A0AAW0L213"/>
<dbReference type="InterPro" id="IPR051032">
    <property type="entry name" value="AP2/ERF_TF_ERF_subfamily"/>
</dbReference>
<keyword evidence="3" id="KW-0472">Membrane</keyword>
<dbReference type="GO" id="GO:0003700">
    <property type="term" value="F:DNA-binding transcription factor activity"/>
    <property type="evidence" value="ECO:0007669"/>
    <property type="project" value="InterPro"/>
</dbReference>
<sequence>MAARAHDVAALSIKGNSAVLNFPDLAQVLPRPVSLSPLLLLWLFFFCNIIRLLIGFEFEKQKAKCAVGRNSYIGYFKRTFLPKMHGLAHQSSSIDIKNPLILNWGLPIGDIGININL</sequence>
<accession>A0AAW0L213</accession>
<evidence type="ECO:0000313" key="5">
    <source>
        <dbReference type="Proteomes" id="UP000237347"/>
    </source>
</evidence>
<dbReference type="Proteomes" id="UP000237347">
    <property type="component" value="Unassembled WGS sequence"/>
</dbReference>
<name>A0AAW0L213_QUESU</name>
<keyword evidence="1" id="KW-0010">Activator</keyword>
<dbReference type="Gene3D" id="3.30.730.10">
    <property type="entry name" value="AP2/ERF domain"/>
    <property type="match status" value="1"/>
</dbReference>
<protein>
    <submittedName>
        <fullName evidence="4">Ethylene-responsive transcription factor erf043</fullName>
    </submittedName>
</protein>
<dbReference type="PANTHER" id="PTHR31985:SF259">
    <property type="entry name" value="DEHYDRATION-RESPONSIVE ELEMENT-BINDING PROTEIN 3"/>
    <property type="match status" value="1"/>
</dbReference>
<keyword evidence="3" id="KW-0812">Transmembrane</keyword>
<reference evidence="4 5" key="1">
    <citation type="journal article" date="2018" name="Sci. Data">
        <title>The draft genome sequence of cork oak.</title>
        <authorList>
            <person name="Ramos A.M."/>
            <person name="Usie A."/>
            <person name="Barbosa P."/>
            <person name="Barros P.M."/>
            <person name="Capote T."/>
            <person name="Chaves I."/>
            <person name="Simoes F."/>
            <person name="Abreu I."/>
            <person name="Carrasquinho I."/>
            <person name="Faro C."/>
            <person name="Guimaraes J.B."/>
            <person name="Mendonca D."/>
            <person name="Nobrega F."/>
            <person name="Rodrigues L."/>
            <person name="Saibo N.J.M."/>
            <person name="Varela M.C."/>
            <person name="Egas C."/>
            <person name="Matos J."/>
            <person name="Miguel C.M."/>
            <person name="Oliveira M.M."/>
            <person name="Ricardo C.P."/>
            <person name="Goncalves S."/>
        </authorList>
    </citation>
    <scope>NUCLEOTIDE SEQUENCE [LARGE SCALE GENOMIC DNA]</scope>
    <source>
        <strain evidence="5">cv. HL8</strain>
    </source>
</reference>
<comment type="similarity">
    <text evidence="2">Belongs to the AP2/ERF transcription factor family. ERF subfamily.</text>
</comment>
<dbReference type="EMBL" id="PKMF04000172">
    <property type="protein sequence ID" value="KAK7845280.1"/>
    <property type="molecule type" value="Genomic_DNA"/>
</dbReference>
<keyword evidence="3" id="KW-1133">Transmembrane helix</keyword>
<organism evidence="4 5">
    <name type="scientific">Quercus suber</name>
    <name type="common">Cork oak</name>
    <dbReference type="NCBI Taxonomy" id="58331"/>
    <lineage>
        <taxon>Eukaryota</taxon>
        <taxon>Viridiplantae</taxon>
        <taxon>Streptophyta</taxon>
        <taxon>Embryophyta</taxon>
        <taxon>Tracheophyta</taxon>
        <taxon>Spermatophyta</taxon>
        <taxon>Magnoliopsida</taxon>
        <taxon>eudicotyledons</taxon>
        <taxon>Gunneridae</taxon>
        <taxon>Pentapetalae</taxon>
        <taxon>rosids</taxon>
        <taxon>fabids</taxon>
        <taxon>Fagales</taxon>
        <taxon>Fagaceae</taxon>
        <taxon>Quercus</taxon>
    </lineage>
</organism>
<dbReference type="PANTHER" id="PTHR31985">
    <property type="entry name" value="ETHYLENE-RESPONSIVE TRANSCRIPTION FACTOR ERF042-RELATED"/>
    <property type="match status" value="1"/>
</dbReference>
<comment type="caution">
    <text evidence="4">The sequence shown here is derived from an EMBL/GenBank/DDBJ whole genome shotgun (WGS) entry which is preliminary data.</text>
</comment>